<dbReference type="GO" id="GO:0000160">
    <property type="term" value="P:phosphorelay signal transduction system"/>
    <property type="evidence" value="ECO:0007669"/>
    <property type="project" value="InterPro"/>
</dbReference>
<dbReference type="InterPro" id="IPR013972">
    <property type="entry name" value="YcbB"/>
</dbReference>
<gene>
    <name evidence="4" type="ORF">ICC18_28160</name>
</gene>
<dbReference type="SUPFAM" id="SSF52172">
    <property type="entry name" value="CheY-like"/>
    <property type="match status" value="1"/>
</dbReference>
<dbReference type="InterPro" id="IPR001789">
    <property type="entry name" value="Sig_transdc_resp-reg_receiver"/>
</dbReference>
<dbReference type="PANTHER" id="PTHR43228">
    <property type="entry name" value="TWO-COMPONENT RESPONSE REGULATOR"/>
    <property type="match status" value="1"/>
</dbReference>
<reference evidence="4" key="1">
    <citation type="submission" date="2020-09" db="EMBL/GenBank/DDBJ databases">
        <title>Draft Genome Sequence of Paenibacillus sp. WST5.</title>
        <authorList>
            <person name="Bao Z."/>
        </authorList>
    </citation>
    <scope>NUCLEOTIDE SEQUENCE</scope>
    <source>
        <strain evidence="4">WST5</strain>
    </source>
</reference>
<evidence type="ECO:0000256" key="1">
    <source>
        <dbReference type="PROSITE-ProRule" id="PRU00169"/>
    </source>
</evidence>
<feature type="modified residue" description="4-aspartylphosphate" evidence="1">
    <location>
        <position position="55"/>
    </location>
</feature>
<dbReference type="RefSeq" id="WP_188177718.1">
    <property type="nucleotide sequence ID" value="NZ_JACVVD010000014.1"/>
</dbReference>
<keyword evidence="5" id="KW-1185">Reference proteome</keyword>
<feature type="domain" description="Response regulatory" evidence="3">
    <location>
        <begin position="4"/>
        <end position="120"/>
    </location>
</feature>
<dbReference type="InterPro" id="IPR052048">
    <property type="entry name" value="ST_Response_Regulator"/>
</dbReference>
<evidence type="ECO:0000313" key="5">
    <source>
        <dbReference type="Proteomes" id="UP000650466"/>
    </source>
</evidence>
<organism evidence="4 5">
    <name type="scientific">Paenibacillus sedimenti</name>
    <dbReference type="NCBI Taxonomy" id="2770274"/>
    <lineage>
        <taxon>Bacteria</taxon>
        <taxon>Bacillati</taxon>
        <taxon>Bacillota</taxon>
        <taxon>Bacilli</taxon>
        <taxon>Bacillales</taxon>
        <taxon>Paenibacillaceae</taxon>
        <taxon>Paenibacillus</taxon>
    </lineage>
</organism>
<dbReference type="Gene3D" id="3.40.50.2300">
    <property type="match status" value="1"/>
</dbReference>
<dbReference type="PROSITE" id="PS50110">
    <property type="entry name" value="RESPONSE_REGULATORY"/>
    <property type="match status" value="1"/>
</dbReference>
<protein>
    <submittedName>
        <fullName evidence="4">Response regulator</fullName>
    </submittedName>
</protein>
<dbReference type="AlphaFoldDB" id="A0A926QLS1"/>
<evidence type="ECO:0000256" key="2">
    <source>
        <dbReference type="SAM" id="Coils"/>
    </source>
</evidence>
<name>A0A926QLS1_9BACL</name>
<comment type="caution">
    <text evidence="4">The sequence shown here is derived from an EMBL/GenBank/DDBJ whole genome shotgun (WGS) entry which is preliminary data.</text>
</comment>
<feature type="coiled-coil region" evidence="2">
    <location>
        <begin position="198"/>
        <end position="225"/>
    </location>
</feature>
<proteinExistence type="predicted"/>
<dbReference type="PANTHER" id="PTHR43228:SF8">
    <property type="entry name" value="TRANSCRIPTIONAL REGULATORY PROTEIN GLNL"/>
    <property type="match status" value="1"/>
</dbReference>
<keyword evidence="2" id="KW-0175">Coiled coil</keyword>
<dbReference type="SMART" id="SM00448">
    <property type="entry name" value="REC"/>
    <property type="match status" value="1"/>
</dbReference>
<dbReference type="EMBL" id="JACVVD010000014">
    <property type="protein sequence ID" value="MBD0383935.1"/>
    <property type="molecule type" value="Genomic_DNA"/>
</dbReference>
<dbReference type="InterPro" id="IPR011006">
    <property type="entry name" value="CheY-like_superfamily"/>
</dbReference>
<evidence type="ECO:0000313" key="4">
    <source>
        <dbReference type="EMBL" id="MBD0383935.1"/>
    </source>
</evidence>
<evidence type="ECO:0000259" key="3">
    <source>
        <dbReference type="PROSITE" id="PS50110"/>
    </source>
</evidence>
<keyword evidence="1" id="KW-0597">Phosphoprotein</keyword>
<sequence>MSLSFIIVDDDIVSRRMLKHIIEDCGLGDVIGAAGGGIEGARMILEAKPDVVLIDLLMPDQDGIETISQLKKQGFNGKFIMISQVENKEMVGLAYQNGIEFYIHKPINRVEVEAVLFKVSERWKYERYIIEIKQSLAKMEGIELPSGREERSSVRDIVKQILMDLGIIGESGSKDIISMMEILVERRSQANQDFPPLKELYEAVARTYKQSKNEIEKESKTIEQRIRRTVIAALTNLASIGLTDYSNPKFEYYAPLYFDFQDVRMKMKGMDEEVSPDKGRVNIKKFLHVFYLETLEKMKQ</sequence>
<accession>A0A926QLS1</accession>
<dbReference type="Pfam" id="PF08664">
    <property type="entry name" value="YcbB"/>
    <property type="match status" value="1"/>
</dbReference>
<dbReference type="Proteomes" id="UP000650466">
    <property type="component" value="Unassembled WGS sequence"/>
</dbReference>
<dbReference type="Pfam" id="PF00072">
    <property type="entry name" value="Response_reg"/>
    <property type="match status" value="1"/>
</dbReference>